<comment type="caution">
    <text evidence="1">The sequence shown here is derived from an EMBL/GenBank/DDBJ whole genome shotgun (WGS) entry which is preliminary data.</text>
</comment>
<organism evidence="1 2">
    <name type="scientific">Ramazzottius varieornatus</name>
    <name type="common">Water bear</name>
    <name type="synonym">Tardigrade</name>
    <dbReference type="NCBI Taxonomy" id="947166"/>
    <lineage>
        <taxon>Eukaryota</taxon>
        <taxon>Metazoa</taxon>
        <taxon>Ecdysozoa</taxon>
        <taxon>Tardigrada</taxon>
        <taxon>Eutardigrada</taxon>
        <taxon>Parachela</taxon>
        <taxon>Hypsibioidea</taxon>
        <taxon>Ramazzottiidae</taxon>
        <taxon>Ramazzottius</taxon>
    </lineage>
</organism>
<proteinExistence type="predicted"/>
<keyword evidence="2" id="KW-1185">Reference proteome</keyword>
<evidence type="ECO:0000313" key="2">
    <source>
        <dbReference type="Proteomes" id="UP000186922"/>
    </source>
</evidence>
<dbReference type="EMBL" id="BDGG01000008">
    <property type="protein sequence ID" value="GAV02618.1"/>
    <property type="molecule type" value="Genomic_DNA"/>
</dbReference>
<dbReference type="SUPFAM" id="SSF52540">
    <property type="entry name" value="P-loop containing nucleoside triphosphate hydrolases"/>
    <property type="match status" value="1"/>
</dbReference>
<dbReference type="AlphaFoldDB" id="A0A1D1VSA6"/>
<dbReference type="STRING" id="947166.A0A1D1VSA6"/>
<accession>A0A1D1VSA6</accession>
<name>A0A1D1VSA6_RAMVA</name>
<evidence type="ECO:0008006" key="3">
    <source>
        <dbReference type="Google" id="ProtNLM"/>
    </source>
</evidence>
<sequence>MGVAVARIEAVHNIAEAAEASYDQAGGLDAVVYFASGCRVMLSVNLWTERELVNGSMGRVIGMIYPENLKPPSLPLAIVVQFDDYTGPSFSPAVPRNVLIEPFKRTWYSLEGKPLFRNEISLSLVHAATVHKAQGSV</sequence>
<dbReference type="Proteomes" id="UP000186922">
    <property type="component" value="Unassembled WGS sequence"/>
</dbReference>
<evidence type="ECO:0000313" key="1">
    <source>
        <dbReference type="EMBL" id="GAV02618.1"/>
    </source>
</evidence>
<dbReference type="OrthoDB" id="416437at2759"/>
<gene>
    <name evidence="1" type="primary">RvY_13159-1</name>
    <name evidence="1" type="synonym">RvY_13159.1</name>
    <name evidence="1" type="ORF">RvY_13159</name>
</gene>
<reference evidence="1 2" key="1">
    <citation type="journal article" date="2016" name="Nat. Commun.">
        <title>Extremotolerant tardigrade genome and improved radiotolerance of human cultured cells by tardigrade-unique protein.</title>
        <authorList>
            <person name="Hashimoto T."/>
            <person name="Horikawa D.D."/>
            <person name="Saito Y."/>
            <person name="Kuwahara H."/>
            <person name="Kozuka-Hata H."/>
            <person name="Shin-I T."/>
            <person name="Minakuchi Y."/>
            <person name="Ohishi K."/>
            <person name="Motoyama A."/>
            <person name="Aizu T."/>
            <person name="Enomoto A."/>
            <person name="Kondo K."/>
            <person name="Tanaka S."/>
            <person name="Hara Y."/>
            <person name="Koshikawa S."/>
            <person name="Sagara H."/>
            <person name="Miura T."/>
            <person name="Yokobori S."/>
            <person name="Miyagawa K."/>
            <person name="Suzuki Y."/>
            <person name="Kubo T."/>
            <person name="Oyama M."/>
            <person name="Kohara Y."/>
            <person name="Fujiyama A."/>
            <person name="Arakawa K."/>
            <person name="Katayama T."/>
            <person name="Toyoda A."/>
            <person name="Kunieda T."/>
        </authorList>
    </citation>
    <scope>NUCLEOTIDE SEQUENCE [LARGE SCALE GENOMIC DNA]</scope>
    <source>
        <strain evidence="1 2">YOKOZUNA-1</strain>
    </source>
</reference>
<protein>
    <recommendedName>
        <fullName evidence="3">ATP-dependent DNA helicase</fullName>
    </recommendedName>
</protein>
<dbReference type="InterPro" id="IPR027417">
    <property type="entry name" value="P-loop_NTPase"/>
</dbReference>